<dbReference type="PROSITE" id="PS51365">
    <property type="entry name" value="RENAL_DIPEPTIDASE_2"/>
    <property type="match status" value="1"/>
</dbReference>
<dbReference type="PANTHER" id="PTHR10443:SF12">
    <property type="entry name" value="DIPEPTIDASE"/>
    <property type="match status" value="1"/>
</dbReference>
<accession>A0A382G7A5</accession>
<gene>
    <name evidence="1" type="ORF">METZ01_LOCUS223328</name>
</gene>
<evidence type="ECO:0008006" key="2">
    <source>
        <dbReference type="Google" id="ProtNLM"/>
    </source>
</evidence>
<dbReference type="Gene3D" id="3.20.20.140">
    <property type="entry name" value="Metal-dependent hydrolases"/>
    <property type="match status" value="1"/>
</dbReference>
<sequence length="349" mass="39515">MSTVSPRPHGGYHSILEEDHPYIFIDACMQLWPDADFANMHRYGVTTYAVTCWRPHTDLDGAVQDCMYWHLIARQNDNILLVEKAEDIRRAKREGKTSLLLHAQGGDWIDYSLHRIEAMYKLGLRVMLPAYNRSNKICDGGLDRTGSGLTRFGELVVAECNRVGVLLDMTHIGKQASLEIIERSSKPCIFSHTNVTKFVPTPRNADDEQIKALATNGGVIGLVAWGPLTMSCDDPHWPTVDEFLDIVDYVADLTGSTEHIGLSTDMSVGTYPDHWSDPWGEADYPDFAEDYNRHVCSDVRSHMRSLDGFSNYAEIVNMIDRMLTRGHSEEDVRKILGGNFMRVYQEVWT</sequence>
<dbReference type="Pfam" id="PF01244">
    <property type="entry name" value="Peptidase_M19"/>
    <property type="match status" value="1"/>
</dbReference>
<dbReference type="GO" id="GO:0006508">
    <property type="term" value="P:proteolysis"/>
    <property type="evidence" value="ECO:0007669"/>
    <property type="project" value="InterPro"/>
</dbReference>
<organism evidence="1">
    <name type="scientific">marine metagenome</name>
    <dbReference type="NCBI Taxonomy" id="408172"/>
    <lineage>
        <taxon>unclassified sequences</taxon>
        <taxon>metagenomes</taxon>
        <taxon>ecological metagenomes</taxon>
    </lineage>
</organism>
<dbReference type="AlphaFoldDB" id="A0A382G7A5"/>
<dbReference type="SUPFAM" id="SSF51556">
    <property type="entry name" value="Metallo-dependent hydrolases"/>
    <property type="match status" value="1"/>
</dbReference>
<protein>
    <recommendedName>
        <fullName evidence="2">Membrane dipeptidase</fullName>
    </recommendedName>
</protein>
<dbReference type="InterPro" id="IPR032466">
    <property type="entry name" value="Metal_Hydrolase"/>
</dbReference>
<proteinExistence type="predicted"/>
<dbReference type="PANTHER" id="PTHR10443">
    <property type="entry name" value="MICROSOMAL DIPEPTIDASE"/>
    <property type="match status" value="1"/>
</dbReference>
<reference evidence="1" key="1">
    <citation type="submission" date="2018-05" db="EMBL/GenBank/DDBJ databases">
        <authorList>
            <person name="Lanie J.A."/>
            <person name="Ng W.-L."/>
            <person name="Kazmierczak K.M."/>
            <person name="Andrzejewski T.M."/>
            <person name="Davidsen T.M."/>
            <person name="Wayne K.J."/>
            <person name="Tettelin H."/>
            <person name="Glass J.I."/>
            <person name="Rusch D."/>
            <person name="Podicherti R."/>
            <person name="Tsui H.-C.T."/>
            <person name="Winkler M.E."/>
        </authorList>
    </citation>
    <scope>NUCLEOTIDE SEQUENCE</scope>
</reference>
<dbReference type="InterPro" id="IPR008257">
    <property type="entry name" value="Pept_M19"/>
</dbReference>
<dbReference type="GO" id="GO:0070573">
    <property type="term" value="F:metallodipeptidase activity"/>
    <property type="evidence" value="ECO:0007669"/>
    <property type="project" value="InterPro"/>
</dbReference>
<name>A0A382G7A5_9ZZZZ</name>
<evidence type="ECO:0000313" key="1">
    <source>
        <dbReference type="EMBL" id="SVB70474.1"/>
    </source>
</evidence>
<dbReference type="EMBL" id="UINC01053674">
    <property type="protein sequence ID" value="SVB70474.1"/>
    <property type="molecule type" value="Genomic_DNA"/>
</dbReference>